<reference evidence="2" key="1">
    <citation type="submission" date="2018-05" db="EMBL/GenBank/DDBJ databases">
        <authorList>
            <person name="Lanie J.A."/>
            <person name="Ng W.-L."/>
            <person name="Kazmierczak K.M."/>
            <person name="Andrzejewski T.M."/>
            <person name="Davidsen T.M."/>
            <person name="Wayne K.J."/>
            <person name="Tettelin H."/>
            <person name="Glass J.I."/>
            <person name="Rusch D."/>
            <person name="Podicherti R."/>
            <person name="Tsui H.-C.T."/>
            <person name="Winkler M.E."/>
        </authorList>
    </citation>
    <scope>NUCLEOTIDE SEQUENCE</scope>
</reference>
<dbReference type="Gene3D" id="3.30.70.100">
    <property type="match status" value="1"/>
</dbReference>
<feature type="domain" description="DUF1330" evidence="1">
    <location>
        <begin position="4"/>
        <end position="96"/>
    </location>
</feature>
<dbReference type="InterPro" id="IPR011008">
    <property type="entry name" value="Dimeric_a/b-barrel"/>
</dbReference>
<protein>
    <recommendedName>
        <fullName evidence="1">DUF1330 domain-containing protein</fullName>
    </recommendedName>
</protein>
<accession>A0A381TGN8</accession>
<organism evidence="2">
    <name type="scientific">marine metagenome</name>
    <dbReference type="NCBI Taxonomy" id="408172"/>
    <lineage>
        <taxon>unclassified sequences</taxon>
        <taxon>metagenomes</taxon>
        <taxon>ecological metagenomes</taxon>
    </lineage>
</organism>
<dbReference type="SUPFAM" id="SSF54909">
    <property type="entry name" value="Dimeric alpha+beta barrel"/>
    <property type="match status" value="1"/>
</dbReference>
<evidence type="ECO:0000259" key="1">
    <source>
        <dbReference type="Pfam" id="PF07045"/>
    </source>
</evidence>
<sequence length="97" mass="10508">MANAYLVGIYNKVIDQEKLQKYAVDALPAMMANGGKKALARSGNITKIEGIPPERAVILEFESVEAAKNAYNSEDYQAALKKLDGGADRFLFVIEGA</sequence>
<evidence type="ECO:0000313" key="2">
    <source>
        <dbReference type="EMBL" id="SVA14698.1"/>
    </source>
</evidence>
<gene>
    <name evidence="2" type="ORF">METZ01_LOCUS67552</name>
</gene>
<proteinExistence type="predicted"/>
<dbReference type="AlphaFoldDB" id="A0A381TGN8"/>
<dbReference type="EMBL" id="UINC01004491">
    <property type="protein sequence ID" value="SVA14698.1"/>
    <property type="molecule type" value="Genomic_DNA"/>
</dbReference>
<dbReference type="PANTHER" id="PTHR41521">
    <property type="match status" value="1"/>
</dbReference>
<dbReference type="InterPro" id="IPR010753">
    <property type="entry name" value="DUF1330"/>
</dbReference>
<dbReference type="Pfam" id="PF07045">
    <property type="entry name" value="DUF1330"/>
    <property type="match status" value="1"/>
</dbReference>
<name>A0A381TGN8_9ZZZZ</name>
<dbReference type="PANTHER" id="PTHR41521:SF4">
    <property type="entry name" value="BLR0684 PROTEIN"/>
    <property type="match status" value="1"/>
</dbReference>